<comment type="caution">
    <text evidence="12">The sequence shown here is derived from an EMBL/GenBank/DDBJ whole genome shotgun (WGS) entry which is preliminary data.</text>
</comment>
<comment type="cofactor">
    <cofactor evidence="1">
        <name>Mg(2+)</name>
        <dbReference type="ChEBI" id="CHEBI:18420"/>
    </cofactor>
</comment>
<dbReference type="InterPro" id="IPR003527">
    <property type="entry name" value="MAP_kinase_CS"/>
</dbReference>
<protein>
    <recommendedName>
        <fullName evidence="2">mitogen-activated protein kinase</fullName>
        <ecNumber evidence="2">2.7.11.24</ecNumber>
    </recommendedName>
</protein>
<gene>
    <name evidence="12" type="ORF">OKA104_LOCUS11641</name>
    <name evidence="11" type="ORF">VCS650_LOCUS1542</name>
</gene>
<dbReference type="FunFam" id="3.30.200.20:FF:000028">
    <property type="entry name" value="Mitogen-activated protein kinase"/>
    <property type="match status" value="1"/>
</dbReference>
<name>A0A818TUW0_9BILA</name>
<keyword evidence="6 9" id="KW-0547">Nucleotide-binding</keyword>
<evidence type="ECO:0000313" key="12">
    <source>
        <dbReference type="EMBL" id="CAF3688679.1"/>
    </source>
</evidence>
<evidence type="ECO:0000313" key="13">
    <source>
        <dbReference type="Proteomes" id="UP000663881"/>
    </source>
</evidence>
<keyword evidence="8 9" id="KW-0067">ATP-binding</keyword>
<dbReference type="InterPro" id="IPR017441">
    <property type="entry name" value="Protein_kinase_ATP_BS"/>
</dbReference>
<evidence type="ECO:0000256" key="2">
    <source>
        <dbReference type="ARBA" id="ARBA00012411"/>
    </source>
</evidence>
<evidence type="ECO:0000256" key="7">
    <source>
        <dbReference type="ARBA" id="ARBA00022777"/>
    </source>
</evidence>
<evidence type="ECO:0000256" key="5">
    <source>
        <dbReference type="ARBA" id="ARBA00022679"/>
    </source>
</evidence>
<dbReference type="PROSITE" id="PS00107">
    <property type="entry name" value="PROTEIN_KINASE_ATP"/>
    <property type="match status" value="1"/>
</dbReference>
<feature type="domain" description="Protein kinase" evidence="10">
    <location>
        <begin position="28"/>
        <end position="328"/>
    </location>
</feature>
<dbReference type="InterPro" id="IPR050117">
    <property type="entry name" value="MAPK"/>
</dbReference>
<proteinExistence type="predicted"/>
<dbReference type="EMBL" id="CAJNON010000007">
    <property type="protein sequence ID" value="CAF0756218.1"/>
    <property type="molecule type" value="Genomic_DNA"/>
</dbReference>
<dbReference type="CDD" id="cd07834">
    <property type="entry name" value="STKc_MAPK"/>
    <property type="match status" value="1"/>
</dbReference>
<evidence type="ECO:0000256" key="9">
    <source>
        <dbReference type="PROSITE-ProRule" id="PRU10141"/>
    </source>
</evidence>
<dbReference type="Gene3D" id="1.10.510.10">
    <property type="entry name" value="Transferase(Phosphotransferase) domain 1"/>
    <property type="match status" value="1"/>
</dbReference>
<evidence type="ECO:0000256" key="3">
    <source>
        <dbReference type="ARBA" id="ARBA00022527"/>
    </source>
</evidence>
<evidence type="ECO:0000256" key="8">
    <source>
        <dbReference type="ARBA" id="ARBA00022840"/>
    </source>
</evidence>
<dbReference type="SMART" id="SM00220">
    <property type="entry name" value="S_TKc"/>
    <property type="match status" value="1"/>
</dbReference>
<dbReference type="GO" id="GO:0004707">
    <property type="term" value="F:MAP kinase activity"/>
    <property type="evidence" value="ECO:0007669"/>
    <property type="project" value="UniProtKB-EC"/>
</dbReference>
<organism evidence="12 13">
    <name type="scientific">Adineta steineri</name>
    <dbReference type="NCBI Taxonomy" id="433720"/>
    <lineage>
        <taxon>Eukaryota</taxon>
        <taxon>Metazoa</taxon>
        <taxon>Spiralia</taxon>
        <taxon>Gnathifera</taxon>
        <taxon>Rotifera</taxon>
        <taxon>Eurotatoria</taxon>
        <taxon>Bdelloidea</taxon>
        <taxon>Adinetida</taxon>
        <taxon>Adinetidae</taxon>
        <taxon>Adineta</taxon>
    </lineage>
</organism>
<evidence type="ECO:0000256" key="6">
    <source>
        <dbReference type="ARBA" id="ARBA00022741"/>
    </source>
</evidence>
<accession>A0A818TUW0</accession>
<keyword evidence="4" id="KW-0597">Phosphoprotein</keyword>
<dbReference type="EC" id="2.7.11.24" evidence="2"/>
<reference evidence="12" key="1">
    <citation type="submission" date="2021-02" db="EMBL/GenBank/DDBJ databases">
        <authorList>
            <person name="Nowell W R."/>
        </authorList>
    </citation>
    <scope>NUCLEOTIDE SEQUENCE</scope>
</reference>
<dbReference type="GO" id="GO:0005524">
    <property type="term" value="F:ATP binding"/>
    <property type="evidence" value="ECO:0007669"/>
    <property type="project" value="UniProtKB-UniRule"/>
</dbReference>
<sequence>MATDANTDQTQWHTVTCNGFNFTLPIRYENPVHIGQGAFGSVIRATDTKTGKTVAIKKILNPFRSQEHAKRTYRELKLLIHLNHEDAQIVQIYNVFTPEKDVNQFQTLYFVFDYYRYDLHRVIQRHIPFTEEHIKQIIYSLFRGLKFMHSAGVIHRDLKPSNIGIDENSNVSILDFGLARVVSDGVQTGYVTARWWRAPEVFVHWERYNDKLDIWSVGCIMAELILLSPIFRGTDHIDQLNKIFDIIGTPDLDTLKATCTQDAINYISRLEPRTKIDFNQLFGFKYQSGEADPVSGVSLQGIKLLDRLLTFDPRKRPTAAEALADPFFSDYHEPTDEPSMEPMIDEHQDANHSTAQWKSLIWSMITNFQPPS</sequence>
<dbReference type="Proteomes" id="UP000663881">
    <property type="component" value="Unassembled WGS sequence"/>
</dbReference>
<dbReference type="InterPro" id="IPR000719">
    <property type="entry name" value="Prot_kinase_dom"/>
</dbReference>
<dbReference type="AlphaFoldDB" id="A0A818TUW0"/>
<evidence type="ECO:0000259" key="10">
    <source>
        <dbReference type="PROSITE" id="PS50011"/>
    </source>
</evidence>
<evidence type="ECO:0000256" key="4">
    <source>
        <dbReference type="ARBA" id="ARBA00022553"/>
    </source>
</evidence>
<dbReference type="Proteomes" id="UP000663891">
    <property type="component" value="Unassembled WGS sequence"/>
</dbReference>
<dbReference type="PROSITE" id="PS01351">
    <property type="entry name" value="MAPK"/>
    <property type="match status" value="1"/>
</dbReference>
<evidence type="ECO:0000256" key="1">
    <source>
        <dbReference type="ARBA" id="ARBA00001946"/>
    </source>
</evidence>
<dbReference type="InterPro" id="IPR011009">
    <property type="entry name" value="Kinase-like_dom_sf"/>
</dbReference>
<feature type="binding site" evidence="9">
    <location>
        <position position="58"/>
    </location>
    <ligand>
        <name>ATP</name>
        <dbReference type="ChEBI" id="CHEBI:30616"/>
    </ligand>
</feature>
<dbReference type="OrthoDB" id="192887at2759"/>
<dbReference type="EMBL" id="CAJOAY010000543">
    <property type="protein sequence ID" value="CAF3688679.1"/>
    <property type="molecule type" value="Genomic_DNA"/>
</dbReference>
<dbReference type="FunFam" id="1.10.510.10:FF:000624">
    <property type="entry name" value="Mitogen-activated protein kinase"/>
    <property type="match status" value="1"/>
</dbReference>
<dbReference type="PANTHER" id="PTHR24055">
    <property type="entry name" value="MITOGEN-ACTIVATED PROTEIN KINASE"/>
    <property type="match status" value="1"/>
</dbReference>
<dbReference type="Pfam" id="PF00069">
    <property type="entry name" value="Pkinase"/>
    <property type="match status" value="1"/>
</dbReference>
<keyword evidence="5" id="KW-0808">Transferase</keyword>
<keyword evidence="7" id="KW-0418">Kinase</keyword>
<dbReference type="SUPFAM" id="SSF56112">
    <property type="entry name" value="Protein kinase-like (PK-like)"/>
    <property type="match status" value="1"/>
</dbReference>
<dbReference type="PROSITE" id="PS50011">
    <property type="entry name" value="PROTEIN_KINASE_DOM"/>
    <property type="match status" value="1"/>
</dbReference>
<evidence type="ECO:0000313" key="11">
    <source>
        <dbReference type="EMBL" id="CAF0756218.1"/>
    </source>
</evidence>
<keyword evidence="3" id="KW-0723">Serine/threonine-protein kinase</keyword>
<dbReference type="Gene3D" id="3.30.200.20">
    <property type="entry name" value="Phosphorylase Kinase, domain 1"/>
    <property type="match status" value="1"/>
</dbReference>